<dbReference type="Gene3D" id="3.60.10.10">
    <property type="entry name" value="Endonuclease/exonuclease/phosphatase"/>
    <property type="match status" value="1"/>
</dbReference>
<gene>
    <name evidence="2" type="primary">LOC103517376</name>
</gene>
<evidence type="ECO:0000313" key="2">
    <source>
        <dbReference type="RefSeq" id="XP_008480628.1"/>
    </source>
</evidence>
<dbReference type="GO" id="GO:0003824">
    <property type="term" value="F:catalytic activity"/>
    <property type="evidence" value="ECO:0007669"/>
    <property type="project" value="InterPro"/>
</dbReference>
<reference evidence="2" key="1">
    <citation type="submission" date="2025-08" db="UniProtKB">
        <authorList>
            <consortium name="RefSeq"/>
        </authorList>
    </citation>
    <scope>IDENTIFICATION</scope>
</reference>
<dbReference type="InterPro" id="IPR027124">
    <property type="entry name" value="Swc5/CFDP1/2"/>
</dbReference>
<dbReference type="OMA" id="RTNCESI"/>
<dbReference type="PaxDb" id="121845-A0A1S3DFK2"/>
<dbReference type="RefSeq" id="XP_008480628.1">
    <property type="nucleotide sequence ID" value="XM_008482406.1"/>
</dbReference>
<evidence type="ECO:0000313" key="1">
    <source>
        <dbReference type="Proteomes" id="UP000079169"/>
    </source>
</evidence>
<dbReference type="Proteomes" id="UP000079169">
    <property type="component" value="Unplaced"/>
</dbReference>
<protein>
    <submittedName>
        <fullName evidence="2">Craniofacial development protein 2-like</fullName>
    </submittedName>
</protein>
<accession>A0A1S3DFK2</accession>
<name>A0A1S3DFK2_DIACI</name>
<dbReference type="STRING" id="121845.A0A1S3DFK2"/>
<dbReference type="PANTHER" id="PTHR23227">
    <property type="entry name" value="BUCENTAUR RELATED"/>
    <property type="match status" value="1"/>
</dbReference>
<dbReference type="PANTHER" id="PTHR23227:SF67">
    <property type="entry name" value="CRANIOFACIAL DEVELOPMENT PROTEIN 2-LIKE"/>
    <property type="match status" value="1"/>
</dbReference>
<dbReference type="AlphaFoldDB" id="A0A1S3DFK2"/>
<dbReference type="KEGG" id="dci:103517376"/>
<dbReference type="GeneID" id="103517376"/>
<dbReference type="SUPFAM" id="SSF56219">
    <property type="entry name" value="DNase I-like"/>
    <property type="match status" value="1"/>
</dbReference>
<dbReference type="InterPro" id="IPR036691">
    <property type="entry name" value="Endo/exonu/phosph_ase_sf"/>
</dbReference>
<proteinExistence type="predicted"/>
<sequence>MIERKLDLLGLGETKWKGHGCKELRDRFYLYWSGSNRNKRNGVGIIVNNKIKTNIVETQYVSDRLITLKVKLHKLQLIDVIQCYVPQVGCDDAEKLLFEELLEENIKNDNVIIMADMNAQVGLDRTNCESIIGAHGRGARNREGIELIDLCRRNNLTIGNTWFKKRKNHKITRYSWNGNHGTVIDYFILSKEIQNTLCDTKAYHSVVTTDSSSVPSDSEN</sequence>
<keyword evidence="1" id="KW-1185">Reference proteome</keyword>
<organism evidence="1 2">
    <name type="scientific">Diaphorina citri</name>
    <name type="common">Asian citrus psyllid</name>
    <dbReference type="NCBI Taxonomy" id="121845"/>
    <lineage>
        <taxon>Eukaryota</taxon>
        <taxon>Metazoa</taxon>
        <taxon>Ecdysozoa</taxon>
        <taxon>Arthropoda</taxon>
        <taxon>Hexapoda</taxon>
        <taxon>Insecta</taxon>
        <taxon>Pterygota</taxon>
        <taxon>Neoptera</taxon>
        <taxon>Paraneoptera</taxon>
        <taxon>Hemiptera</taxon>
        <taxon>Sternorrhyncha</taxon>
        <taxon>Psylloidea</taxon>
        <taxon>Psyllidae</taxon>
        <taxon>Diaphorininae</taxon>
        <taxon>Diaphorina</taxon>
    </lineage>
</organism>
<dbReference type="OrthoDB" id="418748at2759"/>